<gene>
    <name evidence="4" type="ORF">BOTBODRAFT_28145</name>
</gene>
<dbReference type="Proteomes" id="UP000027195">
    <property type="component" value="Unassembled WGS sequence"/>
</dbReference>
<keyword evidence="2" id="KW-0472">Membrane</keyword>
<evidence type="ECO:0000259" key="3">
    <source>
        <dbReference type="Pfam" id="PF20153"/>
    </source>
</evidence>
<feature type="transmembrane region" description="Helical" evidence="2">
    <location>
        <begin position="193"/>
        <end position="216"/>
    </location>
</feature>
<dbReference type="AlphaFoldDB" id="A0A067N604"/>
<evidence type="ECO:0000256" key="2">
    <source>
        <dbReference type="SAM" id="Phobius"/>
    </source>
</evidence>
<name>A0A067N604_BOTB1</name>
<dbReference type="Pfam" id="PF20153">
    <property type="entry name" value="DUF6535"/>
    <property type="match status" value="1"/>
</dbReference>
<dbReference type="InParanoid" id="A0A067N604"/>
<accession>A0A067N604</accession>
<dbReference type="EMBL" id="KL198019">
    <property type="protein sequence ID" value="KDQ19567.1"/>
    <property type="molecule type" value="Genomic_DNA"/>
</dbReference>
<feature type="region of interest" description="Disordered" evidence="1">
    <location>
        <begin position="1"/>
        <end position="33"/>
    </location>
</feature>
<keyword evidence="5" id="KW-1185">Reference proteome</keyword>
<proteinExistence type="predicted"/>
<protein>
    <recommendedName>
        <fullName evidence="3">DUF6535 domain-containing protein</fullName>
    </recommendedName>
</protein>
<feature type="domain" description="DUF6535" evidence="3">
    <location>
        <begin position="104"/>
        <end position="218"/>
    </location>
</feature>
<dbReference type="HOGENOM" id="CLU_1266681_0_0_1"/>
<feature type="transmembrane region" description="Helical" evidence="2">
    <location>
        <begin position="128"/>
        <end position="145"/>
    </location>
</feature>
<keyword evidence="2" id="KW-1133">Transmembrane helix</keyword>
<sequence>MSARSDRKFQSPPLPIDVEAQDPTEEGDELASNHRIRASLKFPQVFPHRFPGVGSPAPDAANASKVTDEEANNLKEGVKLGAEQFKLKDDDEPLYEDTPNSKFWSKYTKLAQERDKGLIQGWDKSMDIMLLFAALFSAIVTAFLIESYQGLSENPADTTNALLWQILINQGLGNSQLPNRVQSTSFKPPSDVVVVNCLWFASLIISLGATVATVLAKQ</sequence>
<dbReference type="OrthoDB" id="3219854at2759"/>
<evidence type="ECO:0000256" key="1">
    <source>
        <dbReference type="SAM" id="MobiDB-lite"/>
    </source>
</evidence>
<dbReference type="InterPro" id="IPR045338">
    <property type="entry name" value="DUF6535"/>
</dbReference>
<feature type="compositionally biased region" description="Acidic residues" evidence="1">
    <location>
        <begin position="19"/>
        <end position="29"/>
    </location>
</feature>
<organism evidence="4 5">
    <name type="scientific">Botryobasidium botryosum (strain FD-172 SS1)</name>
    <dbReference type="NCBI Taxonomy" id="930990"/>
    <lineage>
        <taxon>Eukaryota</taxon>
        <taxon>Fungi</taxon>
        <taxon>Dikarya</taxon>
        <taxon>Basidiomycota</taxon>
        <taxon>Agaricomycotina</taxon>
        <taxon>Agaricomycetes</taxon>
        <taxon>Cantharellales</taxon>
        <taxon>Botryobasidiaceae</taxon>
        <taxon>Botryobasidium</taxon>
    </lineage>
</organism>
<keyword evidence="2" id="KW-0812">Transmembrane</keyword>
<reference evidence="5" key="1">
    <citation type="journal article" date="2014" name="Proc. Natl. Acad. Sci. U.S.A.">
        <title>Extensive sampling of basidiomycete genomes demonstrates inadequacy of the white-rot/brown-rot paradigm for wood decay fungi.</title>
        <authorList>
            <person name="Riley R."/>
            <person name="Salamov A.A."/>
            <person name="Brown D.W."/>
            <person name="Nagy L.G."/>
            <person name="Floudas D."/>
            <person name="Held B.W."/>
            <person name="Levasseur A."/>
            <person name="Lombard V."/>
            <person name="Morin E."/>
            <person name="Otillar R."/>
            <person name="Lindquist E.A."/>
            <person name="Sun H."/>
            <person name="LaButti K.M."/>
            <person name="Schmutz J."/>
            <person name="Jabbour D."/>
            <person name="Luo H."/>
            <person name="Baker S.E."/>
            <person name="Pisabarro A.G."/>
            <person name="Walton J.D."/>
            <person name="Blanchette R.A."/>
            <person name="Henrissat B."/>
            <person name="Martin F."/>
            <person name="Cullen D."/>
            <person name="Hibbett D.S."/>
            <person name="Grigoriev I.V."/>
        </authorList>
    </citation>
    <scope>NUCLEOTIDE SEQUENCE [LARGE SCALE GENOMIC DNA]</scope>
    <source>
        <strain evidence="5">FD-172 SS1</strain>
    </source>
</reference>
<evidence type="ECO:0000313" key="4">
    <source>
        <dbReference type="EMBL" id="KDQ19567.1"/>
    </source>
</evidence>
<evidence type="ECO:0000313" key="5">
    <source>
        <dbReference type="Proteomes" id="UP000027195"/>
    </source>
</evidence>